<name>X1E2Z3_9ZZZZ</name>
<proteinExistence type="predicted"/>
<accession>X1E2Z3</accession>
<reference evidence="1" key="1">
    <citation type="journal article" date="2014" name="Front. Microbiol.">
        <title>High frequency of phylogenetically diverse reductive dehalogenase-homologous genes in deep subseafloor sedimentary metagenomes.</title>
        <authorList>
            <person name="Kawai M."/>
            <person name="Futagami T."/>
            <person name="Toyoda A."/>
            <person name="Takaki Y."/>
            <person name="Nishi S."/>
            <person name="Hori S."/>
            <person name="Arai W."/>
            <person name="Tsubouchi T."/>
            <person name="Morono Y."/>
            <person name="Uchiyama I."/>
            <person name="Ito T."/>
            <person name="Fujiyama A."/>
            <person name="Inagaki F."/>
            <person name="Takami H."/>
        </authorList>
    </citation>
    <scope>NUCLEOTIDE SEQUENCE</scope>
    <source>
        <strain evidence="1">Expedition CK06-06</strain>
    </source>
</reference>
<organism evidence="1">
    <name type="scientific">marine sediment metagenome</name>
    <dbReference type="NCBI Taxonomy" id="412755"/>
    <lineage>
        <taxon>unclassified sequences</taxon>
        <taxon>metagenomes</taxon>
        <taxon>ecological metagenomes</taxon>
    </lineage>
</organism>
<dbReference type="AlphaFoldDB" id="X1E2Z3"/>
<protein>
    <submittedName>
        <fullName evidence="1">Uncharacterized protein</fullName>
    </submittedName>
</protein>
<evidence type="ECO:0000313" key="1">
    <source>
        <dbReference type="EMBL" id="GAH27636.1"/>
    </source>
</evidence>
<sequence>MIIAQTLLVMPIITGNIITSTEELSLKLIETCRTLGGSMNDTIKLIKELFP</sequence>
<comment type="caution">
    <text evidence="1">The sequence shown here is derived from an EMBL/GenBank/DDBJ whole genome shotgun (WGS) entry which is preliminary data.</text>
</comment>
<gene>
    <name evidence="1" type="ORF">S01H4_65653</name>
</gene>
<dbReference type="EMBL" id="BART01040262">
    <property type="protein sequence ID" value="GAH27636.1"/>
    <property type="molecule type" value="Genomic_DNA"/>
</dbReference>